<evidence type="ECO:0000313" key="3">
    <source>
        <dbReference type="Proteomes" id="UP000039865"/>
    </source>
</evidence>
<dbReference type="Proteomes" id="UP000039865">
    <property type="component" value="Unassembled WGS sequence"/>
</dbReference>
<dbReference type="EMBL" id="CCKQ01019768">
    <property type="protein sequence ID" value="CDW91802.1"/>
    <property type="molecule type" value="Genomic_DNA"/>
</dbReference>
<dbReference type="InParanoid" id="A0A078BF86"/>
<dbReference type="AlphaFoldDB" id="A0A078BF86"/>
<proteinExistence type="predicted"/>
<feature type="coiled-coil region" evidence="1">
    <location>
        <begin position="563"/>
        <end position="629"/>
    </location>
</feature>
<accession>A0A078BF86</accession>
<organism evidence="2 3">
    <name type="scientific">Stylonychia lemnae</name>
    <name type="common">Ciliate</name>
    <dbReference type="NCBI Taxonomy" id="5949"/>
    <lineage>
        <taxon>Eukaryota</taxon>
        <taxon>Sar</taxon>
        <taxon>Alveolata</taxon>
        <taxon>Ciliophora</taxon>
        <taxon>Intramacronucleata</taxon>
        <taxon>Spirotrichea</taxon>
        <taxon>Stichotrichia</taxon>
        <taxon>Sporadotrichida</taxon>
        <taxon>Oxytrichidae</taxon>
        <taxon>Stylonychinae</taxon>
        <taxon>Stylonychia</taxon>
    </lineage>
</organism>
<gene>
    <name evidence="2" type="primary">Contig17982.g19119</name>
    <name evidence="2" type="ORF">STYLEM_20963</name>
</gene>
<name>A0A078BF86_STYLE</name>
<keyword evidence="1" id="KW-0175">Coiled coil</keyword>
<feature type="coiled-coil region" evidence="1">
    <location>
        <begin position="44"/>
        <end position="183"/>
    </location>
</feature>
<keyword evidence="3" id="KW-1185">Reference proteome</keyword>
<evidence type="ECO:0000313" key="2">
    <source>
        <dbReference type="EMBL" id="CDW91802.1"/>
    </source>
</evidence>
<protein>
    <submittedName>
        <fullName evidence="2">Uncharacterized protein</fullName>
    </submittedName>
</protein>
<reference evidence="2 3" key="1">
    <citation type="submission" date="2014-06" db="EMBL/GenBank/DDBJ databases">
        <authorList>
            <person name="Swart Estienne"/>
        </authorList>
    </citation>
    <scope>NUCLEOTIDE SEQUENCE [LARGE SCALE GENOMIC DNA]</scope>
    <source>
        <strain evidence="2 3">130c</strain>
    </source>
</reference>
<evidence type="ECO:0000256" key="1">
    <source>
        <dbReference type="SAM" id="Coils"/>
    </source>
</evidence>
<sequence>MNQRLNTQSFLKIQMSWRADSKEKLMSKVEIIETEHDIQLRQLKDKYDAELDQMRQNRIDEIKEMNVTHRKDKLFLEEMILFDDYKSQVENHMQQIQNEKQALKRQNEELEMSINKLKRTIRNNSTHHEMNSKRLKDRINKLENDIVQKNAQNQKYKNKIKNLKQLILKLEQNEKKIKQNLQLRDNSQSFITTSTILNSKSQNNLRSSVAMPSLNSGSIIVTRTSAVNKSIDNSIRRMKESLKLNNEYNNIPDDTTALQNCQTNLTSNICDSIWQSHIPNSVYQQSKDNQVQYQMSSVVKSKLIDQKITCQVENLDQPRNLTPQNRTNALKLEKLYDNFASNIDNNLKSQAYTNANNSNNKNLFGDQNLNTILISEVTSLNNSANKNLQKMIKMLQPINNLKPQYEQTSTNFKNKNFDRIFEICNSMQCTDCQGSFEPKKFIKHLNPHYKCTASTQEQTSLRTNLIDKKETINSKSKHSRRDTGNLKNSFTLSQLHNGKLAKTFDQTKKYNLANPKLAEYVQKTLDINTPKINEHKQSQLGNFQTQMMNSNNINQEYLDAKNLLKLKQDLSDQILENQQLKSQLQALQEQLTSLKKQFDLQESQKNKNESEMQTEIRFLLQQIIQLKDQFTQQLEGQHTNNADHDVKSRNQNQNSLSIFGITTQQKTQNTLNFNNIDISSKSKFSRVCFDQKNSLLEGAAFSSGDSLLKDPRSFGDINSLNNESGEVNYNQSRIINDVTQDQITSSITIQKMPNKKCLASLSEQNLLKIIRNQSNCQINETDHEGSLSTISGQMNEQFDDQLIQVNQCSYTPSLHSRKNTSNIGVKSARNMCDILRNSTNNLKFNCQPTSLYSNDNHKSAIQAKYTRKQEFSSTMTKQQSQTNIINQKIKTLTSQNKELIGSYQMKKSSNNILSTSLKGQSFVNSIISTRQRPNK</sequence>
<dbReference type="OMA" id="QKEHARE"/>